<dbReference type="EMBL" id="KN838566">
    <property type="protein sequence ID" value="KIK04831.1"/>
    <property type="molecule type" value="Genomic_DNA"/>
</dbReference>
<dbReference type="AlphaFoldDB" id="A0A0C9XIH6"/>
<keyword evidence="2" id="KW-1185">Reference proteome</keyword>
<name>A0A0C9XIH6_9AGAR</name>
<evidence type="ECO:0000313" key="1">
    <source>
        <dbReference type="EMBL" id="KIK04831.1"/>
    </source>
</evidence>
<evidence type="ECO:0000313" key="2">
    <source>
        <dbReference type="Proteomes" id="UP000054477"/>
    </source>
</evidence>
<protein>
    <submittedName>
        <fullName evidence="1">Uncharacterized protein</fullName>
    </submittedName>
</protein>
<proteinExistence type="predicted"/>
<organism evidence="1 2">
    <name type="scientific">Laccaria amethystina LaAM-08-1</name>
    <dbReference type="NCBI Taxonomy" id="1095629"/>
    <lineage>
        <taxon>Eukaryota</taxon>
        <taxon>Fungi</taxon>
        <taxon>Dikarya</taxon>
        <taxon>Basidiomycota</taxon>
        <taxon>Agaricomycotina</taxon>
        <taxon>Agaricomycetes</taxon>
        <taxon>Agaricomycetidae</taxon>
        <taxon>Agaricales</taxon>
        <taxon>Agaricineae</taxon>
        <taxon>Hydnangiaceae</taxon>
        <taxon>Laccaria</taxon>
    </lineage>
</organism>
<sequence length="91" mass="10509">MSPIASLSVRLREPIAMMCRFWIFGRSRRITCRSTYASFRRCQNELSNNLWQDTYLSLPEKCMPKAANVTVLGLIMPIEYVGLRGHVQIKS</sequence>
<gene>
    <name evidence="1" type="ORF">K443DRAFT_645975</name>
</gene>
<reference evidence="2" key="2">
    <citation type="submission" date="2015-01" db="EMBL/GenBank/DDBJ databases">
        <title>Evolutionary Origins and Diversification of the Mycorrhizal Mutualists.</title>
        <authorList>
            <consortium name="DOE Joint Genome Institute"/>
            <consortium name="Mycorrhizal Genomics Consortium"/>
            <person name="Kohler A."/>
            <person name="Kuo A."/>
            <person name="Nagy L.G."/>
            <person name="Floudas D."/>
            <person name="Copeland A."/>
            <person name="Barry K.W."/>
            <person name="Cichocki N."/>
            <person name="Veneault-Fourrey C."/>
            <person name="LaButti K."/>
            <person name="Lindquist E.A."/>
            <person name="Lipzen A."/>
            <person name="Lundell T."/>
            <person name="Morin E."/>
            <person name="Murat C."/>
            <person name="Riley R."/>
            <person name="Ohm R."/>
            <person name="Sun H."/>
            <person name="Tunlid A."/>
            <person name="Henrissat B."/>
            <person name="Grigoriev I.V."/>
            <person name="Hibbett D.S."/>
            <person name="Martin F."/>
        </authorList>
    </citation>
    <scope>NUCLEOTIDE SEQUENCE [LARGE SCALE GENOMIC DNA]</scope>
    <source>
        <strain evidence="2">LaAM-08-1</strain>
    </source>
</reference>
<dbReference type="Proteomes" id="UP000054477">
    <property type="component" value="Unassembled WGS sequence"/>
</dbReference>
<reference evidence="1 2" key="1">
    <citation type="submission" date="2014-04" db="EMBL/GenBank/DDBJ databases">
        <authorList>
            <consortium name="DOE Joint Genome Institute"/>
            <person name="Kuo A."/>
            <person name="Kohler A."/>
            <person name="Nagy L.G."/>
            <person name="Floudas D."/>
            <person name="Copeland A."/>
            <person name="Barry K.W."/>
            <person name="Cichocki N."/>
            <person name="Veneault-Fourrey C."/>
            <person name="LaButti K."/>
            <person name="Lindquist E.A."/>
            <person name="Lipzen A."/>
            <person name="Lundell T."/>
            <person name="Morin E."/>
            <person name="Murat C."/>
            <person name="Sun H."/>
            <person name="Tunlid A."/>
            <person name="Henrissat B."/>
            <person name="Grigoriev I.V."/>
            <person name="Hibbett D.S."/>
            <person name="Martin F."/>
            <person name="Nordberg H.P."/>
            <person name="Cantor M.N."/>
            <person name="Hua S.X."/>
        </authorList>
    </citation>
    <scope>NUCLEOTIDE SEQUENCE [LARGE SCALE GENOMIC DNA]</scope>
    <source>
        <strain evidence="1 2">LaAM-08-1</strain>
    </source>
</reference>
<accession>A0A0C9XIH6</accession>
<dbReference type="HOGENOM" id="CLU_2427356_0_0_1"/>